<dbReference type="EMBL" id="FODT01000003">
    <property type="protein sequence ID" value="SEO62155.1"/>
    <property type="molecule type" value="Genomic_DNA"/>
</dbReference>
<evidence type="ECO:0000259" key="1">
    <source>
        <dbReference type="Pfam" id="PF12697"/>
    </source>
</evidence>
<dbReference type="Gene3D" id="3.40.50.1820">
    <property type="entry name" value="alpha/beta hydrolase"/>
    <property type="match status" value="1"/>
</dbReference>
<proteinExistence type="predicted"/>
<dbReference type="InterPro" id="IPR050266">
    <property type="entry name" value="AB_hydrolase_sf"/>
</dbReference>
<dbReference type="PANTHER" id="PTHR43798:SF33">
    <property type="entry name" value="HYDROLASE, PUTATIVE (AFU_ORTHOLOGUE AFUA_2G14860)-RELATED"/>
    <property type="match status" value="1"/>
</dbReference>
<dbReference type="InterPro" id="IPR017497">
    <property type="entry name" value="BchO"/>
</dbReference>
<dbReference type="InterPro" id="IPR000073">
    <property type="entry name" value="AB_hydrolase_1"/>
</dbReference>
<dbReference type="InterPro" id="IPR029058">
    <property type="entry name" value="AB_hydrolase_fold"/>
</dbReference>
<dbReference type="PANTHER" id="PTHR43798">
    <property type="entry name" value="MONOACYLGLYCEROL LIPASE"/>
    <property type="match status" value="1"/>
</dbReference>
<dbReference type="GO" id="GO:0047372">
    <property type="term" value="F:monoacylglycerol lipase activity"/>
    <property type="evidence" value="ECO:0007669"/>
    <property type="project" value="TreeGrafter"/>
</dbReference>
<dbReference type="NCBIfam" id="TIGR03056">
    <property type="entry name" value="bchO_mg_che_rel"/>
    <property type="match status" value="1"/>
</dbReference>
<dbReference type="GO" id="GO:0016020">
    <property type="term" value="C:membrane"/>
    <property type="evidence" value="ECO:0007669"/>
    <property type="project" value="TreeGrafter"/>
</dbReference>
<evidence type="ECO:0000313" key="3">
    <source>
        <dbReference type="Proteomes" id="UP000199615"/>
    </source>
</evidence>
<dbReference type="Proteomes" id="UP000199615">
    <property type="component" value="Unassembled WGS sequence"/>
</dbReference>
<dbReference type="AlphaFoldDB" id="A0A1H8R6R9"/>
<evidence type="ECO:0000313" key="2">
    <source>
        <dbReference type="EMBL" id="SEO62155.1"/>
    </source>
</evidence>
<sequence length="296" mass="31300">MSGLDWSRDGADWPHRESSRFVEAGGFRWHIQQMGPVDAPALLLVHGTGAASHSWRGLAPLLVRHFRVTAPDLPGHGFTQSPRAHRLSLPGMAADLGALLQVLNVSPKIVVGHSAGAAIAARMCLDGAISPRLLVSLNGAFLPYGGPAANFFSPLAKMLVLNPLVPGLFAWQAGGRGAVERLIGNTGSSIDPAGIKLYGKLVGNSGHVAAALRMMANWDLEPLLRALPGLKPQLLLVAAEGDRAIPPSVARKVQEIQPKAVIERIPGLGHLAHEERPQLVADLIERYSLAGASNVE</sequence>
<dbReference type="SUPFAM" id="SSF53474">
    <property type="entry name" value="alpha/beta-Hydrolases"/>
    <property type="match status" value="1"/>
</dbReference>
<dbReference type="RefSeq" id="WP_092683099.1">
    <property type="nucleotide sequence ID" value="NZ_FODT01000003.1"/>
</dbReference>
<reference evidence="3" key="1">
    <citation type="submission" date="2016-10" db="EMBL/GenBank/DDBJ databases">
        <authorList>
            <person name="Varghese N."/>
            <person name="Submissions S."/>
        </authorList>
    </citation>
    <scope>NUCLEOTIDE SEQUENCE [LARGE SCALE GENOMIC DNA]</scope>
    <source>
        <strain evidence="3">DSM 123</strain>
    </source>
</reference>
<protein>
    <submittedName>
        <fullName evidence="2">Magnesium chelatase accessory protein</fullName>
    </submittedName>
</protein>
<gene>
    <name evidence="2" type="ORF">SAMN05444123_103520</name>
</gene>
<keyword evidence="3" id="KW-1185">Reference proteome</keyword>
<name>A0A1H8R6R9_9BRAD</name>
<organism evidence="2 3">
    <name type="scientific">Rhodopseudomonas pseudopalustris</name>
    <dbReference type="NCBI Taxonomy" id="1513892"/>
    <lineage>
        <taxon>Bacteria</taxon>
        <taxon>Pseudomonadati</taxon>
        <taxon>Pseudomonadota</taxon>
        <taxon>Alphaproteobacteria</taxon>
        <taxon>Hyphomicrobiales</taxon>
        <taxon>Nitrobacteraceae</taxon>
        <taxon>Rhodopseudomonas</taxon>
    </lineage>
</organism>
<dbReference type="OrthoDB" id="9799612at2"/>
<dbReference type="GO" id="GO:0046464">
    <property type="term" value="P:acylglycerol catabolic process"/>
    <property type="evidence" value="ECO:0007669"/>
    <property type="project" value="TreeGrafter"/>
</dbReference>
<feature type="domain" description="AB hydrolase-1" evidence="1">
    <location>
        <begin position="42"/>
        <end position="282"/>
    </location>
</feature>
<dbReference type="Pfam" id="PF12697">
    <property type="entry name" value="Abhydrolase_6"/>
    <property type="match status" value="1"/>
</dbReference>
<accession>A0A1H8R6R9</accession>
<dbReference type="PRINTS" id="PR00111">
    <property type="entry name" value="ABHYDROLASE"/>
</dbReference>